<dbReference type="EMBL" id="CP000515">
    <property type="protein sequence ID" value="ABM21118.1"/>
    <property type="molecule type" value="Genomic_DNA"/>
</dbReference>
<protein>
    <submittedName>
        <fullName evidence="1">Uncharacterized protein</fullName>
    </submittedName>
</protein>
<geneLocation type="plasmid" evidence="1 2">
    <name>pMAQU01</name>
</geneLocation>
<sequence>MGGEQLSNARKIDHKVTGIRFLCSCSRLTELPTELSRISVDKPKERTMVNTRVTTHKQPITLYNALDRYSNIVTTMKVIEEEVEKLKVCAHPGVFDLVVHFTMLKQAKDGAAQSFSPEAKQSITPKSIRMLTNLEHLVDELKSIVEEASAELLP</sequence>
<dbReference type="KEGG" id="maq:Maqu_4267"/>
<evidence type="ECO:0000313" key="1">
    <source>
        <dbReference type="EMBL" id="ABM21118.1"/>
    </source>
</evidence>
<keyword evidence="1" id="KW-0614">Plasmid</keyword>
<accession>A1U7Z9</accession>
<name>A1U7Z9_MARN8</name>
<dbReference type="Proteomes" id="UP000000998">
    <property type="component" value="Plasmid pMAQU01"/>
</dbReference>
<dbReference type="AlphaFoldDB" id="A1U7Z9"/>
<organism evidence="1 2">
    <name type="scientific">Marinobacter nauticus (strain ATCC 700491 / DSM 11845 / VT8)</name>
    <name type="common">Marinobacter aquaeolei</name>
    <dbReference type="NCBI Taxonomy" id="351348"/>
    <lineage>
        <taxon>Bacteria</taxon>
        <taxon>Pseudomonadati</taxon>
        <taxon>Pseudomonadota</taxon>
        <taxon>Gammaproteobacteria</taxon>
        <taxon>Pseudomonadales</taxon>
        <taxon>Marinobacteraceae</taxon>
        <taxon>Marinobacter</taxon>
    </lineage>
</organism>
<proteinExistence type="predicted"/>
<evidence type="ECO:0000313" key="2">
    <source>
        <dbReference type="Proteomes" id="UP000000998"/>
    </source>
</evidence>
<reference evidence="2" key="1">
    <citation type="journal article" date="2011" name="Appl. Environ. Microbiol.">
        <title>Genomic potential of Marinobacter aquaeolei, a biogeochemical 'opportunitroph'.</title>
        <authorList>
            <person name="Singer E."/>
            <person name="Webb E.A."/>
            <person name="Nelson W.C."/>
            <person name="Heidelberg J.F."/>
            <person name="Ivanova N."/>
            <person name="Pati A."/>
            <person name="Edwards K.J."/>
        </authorList>
    </citation>
    <scope>NUCLEOTIDE SEQUENCE [LARGE SCALE GENOMIC DNA]</scope>
    <source>
        <strain evidence="2">ATCC 700491 / DSM 11845 / VT8</strain>
    </source>
</reference>
<gene>
    <name evidence="1" type="ordered locus">Maqu_4267</name>
</gene>
<dbReference type="HOGENOM" id="CLU_1702166_0_0_6"/>